<dbReference type="InterPro" id="IPR036623">
    <property type="entry name" value="Hemimethylated_DNA-bd_sf"/>
</dbReference>
<evidence type="ECO:0000256" key="1">
    <source>
        <dbReference type="NCBIfam" id="TIGR02097"/>
    </source>
</evidence>
<keyword evidence="3" id="KW-0346">Stress response</keyword>
<dbReference type="PANTHER" id="PTHR48439">
    <property type="entry name" value="HEMIMETHYLATED DNA-BINDING DOMAIN-CONTAINING PROTEIN"/>
    <property type="match status" value="1"/>
</dbReference>
<dbReference type="AlphaFoldDB" id="A0A5C6UNX1"/>
<evidence type="ECO:0000259" key="2">
    <source>
        <dbReference type="SMART" id="SM00992"/>
    </source>
</evidence>
<name>A0A5C6UNX1_9SPHN</name>
<dbReference type="OrthoDB" id="9797680at2"/>
<organism evidence="3 4">
    <name type="scientific">Flavisphingopyxis soli</name>
    <dbReference type="NCBI Taxonomy" id="2601267"/>
    <lineage>
        <taxon>Bacteria</taxon>
        <taxon>Pseudomonadati</taxon>
        <taxon>Pseudomonadota</taxon>
        <taxon>Alphaproteobacteria</taxon>
        <taxon>Sphingomonadales</taxon>
        <taxon>Sphingopyxidaceae</taxon>
        <taxon>Flavisphingopyxis</taxon>
    </lineage>
</organism>
<dbReference type="RefSeq" id="WP_147122356.1">
    <property type="nucleotide sequence ID" value="NZ_VOPY01000001.1"/>
</dbReference>
<evidence type="ECO:0000313" key="3">
    <source>
        <dbReference type="EMBL" id="TXC74320.1"/>
    </source>
</evidence>
<keyword evidence="4" id="KW-1185">Reference proteome</keyword>
<dbReference type="GO" id="GO:0003677">
    <property type="term" value="F:DNA binding"/>
    <property type="evidence" value="ECO:0007669"/>
    <property type="project" value="UniProtKB-UniRule"/>
</dbReference>
<feature type="domain" description="Hemimethylated DNA-binding" evidence="2">
    <location>
        <begin position="23"/>
        <end position="122"/>
    </location>
</feature>
<sequence length="127" mass="14109">MTDFPFAGRTESRALPDMPPISTATFSIGDVVRHRMFDFRGVVFDIDPVFANSDEWYDSIPEGIRPAKDQPFYHLLAESADESYVAYVSQQNLLRDADGGPVDHPGIGSLFDLSGSGNYALKARLRH</sequence>
<dbReference type="SMART" id="SM00992">
    <property type="entry name" value="YccV-like"/>
    <property type="match status" value="1"/>
</dbReference>
<dbReference type="SUPFAM" id="SSF141255">
    <property type="entry name" value="YccV-like"/>
    <property type="match status" value="1"/>
</dbReference>
<protein>
    <recommendedName>
        <fullName evidence="1">Heat shock protein HspQ</fullName>
    </recommendedName>
</protein>
<reference evidence="3 4" key="1">
    <citation type="submission" date="2019-08" db="EMBL/GenBank/DDBJ databases">
        <title>Sphingorhabdus soil sp. nov., isolated from arctic soil.</title>
        <authorList>
            <person name="Liu Y."/>
        </authorList>
    </citation>
    <scope>NUCLEOTIDE SEQUENCE [LARGE SCALE GENOMIC DNA]</scope>
    <source>
        <strain evidence="3 4">D-2Q-5-6</strain>
    </source>
</reference>
<dbReference type="InterPro" id="IPR053189">
    <property type="entry name" value="Clp_protease_adapter_ClpF"/>
</dbReference>
<dbReference type="NCBIfam" id="TIGR02097">
    <property type="entry name" value="yccV"/>
    <property type="match status" value="1"/>
</dbReference>
<dbReference type="EMBL" id="VOPY01000001">
    <property type="protein sequence ID" value="TXC74320.1"/>
    <property type="molecule type" value="Genomic_DNA"/>
</dbReference>
<dbReference type="Gene3D" id="2.30.30.390">
    <property type="entry name" value="Hemimethylated DNA-binding domain"/>
    <property type="match status" value="1"/>
</dbReference>
<dbReference type="InterPro" id="IPR011722">
    <property type="entry name" value="Hemimethylated_DNA-bd_dom"/>
</dbReference>
<dbReference type="PANTHER" id="PTHR48439:SF1">
    <property type="entry name" value="HEMIMETHYLATED DNA-BINDING DOMAIN-CONTAINING PROTEIN"/>
    <property type="match status" value="1"/>
</dbReference>
<dbReference type="Pfam" id="PF08755">
    <property type="entry name" value="YccV-like"/>
    <property type="match status" value="1"/>
</dbReference>
<accession>A0A5C6UNX1</accession>
<proteinExistence type="predicted"/>
<gene>
    <name evidence="3" type="primary">hspQ</name>
    <name evidence="3" type="ORF">FSZ31_06380</name>
</gene>
<evidence type="ECO:0000313" key="4">
    <source>
        <dbReference type="Proteomes" id="UP000321129"/>
    </source>
</evidence>
<comment type="caution">
    <text evidence="3">The sequence shown here is derived from an EMBL/GenBank/DDBJ whole genome shotgun (WGS) entry which is preliminary data.</text>
</comment>
<dbReference type="Proteomes" id="UP000321129">
    <property type="component" value="Unassembled WGS sequence"/>
</dbReference>